<proteinExistence type="predicted"/>
<dbReference type="Pfam" id="PF12222">
    <property type="entry name" value="PNGaseA"/>
    <property type="match status" value="1"/>
</dbReference>
<dbReference type="Gramene" id="ONK77189">
    <property type="protein sequence ID" value="ONK77189"/>
    <property type="gene ID" value="A4U43_C02F4010"/>
</dbReference>
<gene>
    <name evidence="2" type="ORF">A4U43_C02F4010</name>
</gene>
<name>A0A5P1FJS7_ASPOF</name>
<dbReference type="EMBL" id="CM007382">
    <property type="protein sequence ID" value="ONK77189.1"/>
    <property type="molecule type" value="Genomic_DNA"/>
</dbReference>
<dbReference type="InterPro" id="IPR021102">
    <property type="entry name" value="PNGase_A"/>
</dbReference>
<organism evidence="2 3">
    <name type="scientific">Asparagus officinalis</name>
    <name type="common">Garden asparagus</name>
    <dbReference type="NCBI Taxonomy" id="4686"/>
    <lineage>
        <taxon>Eukaryota</taxon>
        <taxon>Viridiplantae</taxon>
        <taxon>Streptophyta</taxon>
        <taxon>Embryophyta</taxon>
        <taxon>Tracheophyta</taxon>
        <taxon>Spermatophyta</taxon>
        <taxon>Magnoliopsida</taxon>
        <taxon>Liliopsida</taxon>
        <taxon>Asparagales</taxon>
        <taxon>Asparagaceae</taxon>
        <taxon>Asparagoideae</taxon>
        <taxon>Asparagus</taxon>
    </lineage>
</organism>
<keyword evidence="3" id="KW-1185">Reference proteome</keyword>
<feature type="domain" description="Peptide N-acetyl-beta-D-glucosaminyl asparaginase amidase A N-terminal" evidence="1">
    <location>
        <begin position="6"/>
        <end position="129"/>
    </location>
</feature>
<evidence type="ECO:0000313" key="3">
    <source>
        <dbReference type="Proteomes" id="UP000243459"/>
    </source>
</evidence>
<dbReference type="Proteomes" id="UP000243459">
    <property type="component" value="Chromosome 2"/>
</dbReference>
<dbReference type="AlphaFoldDB" id="A0A5P1FJS7"/>
<dbReference type="InterPro" id="IPR056948">
    <property type="entry name" value="PNGaseA_N"/>
</dbReference>
<evidence type="ECO:0000313" key="2">
    <source>
        <dbReference type="EMBL" id="ONK77189.1"/>
    </source>
</evidence>
<evidence type="ECO:0000259" key="1">
    <source>
        <dbReference type="Pfam" id="PF12222"/>
    </source>
</evidence>
<protein>
    <recommendedName>
        <fullName evidence="1">Peptide N-acetyl-beta-D-glucosaminyl asparaginase amidase A N-terminal domain-containing protein</fullName>
    </recommendedName>
</protein>
<accession>A0A5P1FJS7</accession>
<reference evidence="3" key="1">
    <citation type="journal article" date="2017" name="Nat. Commun.">
        <title>The asparagus genome sheds light on the origin and evolution of a young Y chromosome.</title>
        <authorList>
            <person name="Harkess A."/>
            <person name="Zhou J."/>
            <person name="Xu C."/>
            <person name="Bowers J.E."/>
            <person name="Van der Hulst R."/>
            <person name="Ayyampalayam S."/>
            <person name="Mercati F."/>
            <person name="Riccardi P."/>
            <person name="McKain M.R."/>
            <person name="Kakrana A."/>
            <person name="Tang H."/>
            <person name="Ray J."/>
            <person name="Groenendijk J."/>
            <person name="Arikit S."/>
            <person name="Mathioni S.M."/>
            <person name="Nakano M."/>
            <person name="Shan H."/>
            <person name="Telgmann-Rauber A."/>
            <person name="Kanno A."/>
            <person name="Yue Z."/>
            <person name="Chen H."/>
            <person name="Li W."/>
            <person name="Chen Y."/>
            <person name="Xu X."/>
            <person name="Zhang Y."/>
            <person name="Luo S."/>
            <person name="Chen H."/>
            <person name="Gao J."/>
            <person name="Mao Z."/>
            <person name="Pires J.C."/>
            <person name="Luo M."/>
            <person name="Kudrna D."/>
            <person name="Wing R.A."/>
            <person name="Meyers B.C."/>
            <person name="Yi K."/>
            <person name="Kong H."/>
            <person name="Lavrijsen P."/>
            <person name="Sunseri F."/>
            <person name="Falavigna A."/>
            <person name="Ye Y."/>
            <person name="Leebens-Mack J.H."/>
            <person name="Chen G."/>
        </authorList>
    </citation>
    <scope>NUCLEOTIDE SEQUENCE [LARGE SCALE GENOMIC DNA]</scope>
    <source>
        <strain evidence="3">cv. DH0086</strain>
    </source>
</reference>
<sequence length="256" mass="28223">MNFLTNPPNRYTNPLRAEYEAGGHANGGFRQVYATIDGQFVGGHIPFPVIYPGSINPFFWSPVSAIGAFDMPSYDLDITPFLGAMLDGQPHEIGIGVKDAQKFWLVTANLHVWVDVWSDATEGGLVSYSEVDGEGLVKFVGWVKSSKGNLTTMVRMKIKFKNQVEVQNRGAVRQVEMINKERMTIGQTNERHQILGRVQLFTESPLQIQSSTVNAIGGATFQKTSFVEYICVGKNNKGDGYYGVAPHAFALKVLEG</sequence>
<dbReference type="PANTHER" id="PTHR31104">
    <property type="entry name" value="PEPTIDE-N4-(N-ACETYL-BETA-GLUCOSAMINYL)ASPARAGINE AMIDASE A PROTEIN"/>
    <property type="match status" value="1"/>
</dbReference>